<proteinExistence type="predicted"/>
<keyword evidence="3" id="KW-1185">Reference proteome</keyword>
<reference evidence="2 3" key="1">
    <citation type="submission" date="2024-06" db="EMBL/GenBank/DDBJ databases">
        <authorList>
            <person name="Woo H."/>
        </authorList>
    </citation>
    <scope>NUCLEOTIDE SEQUENCE [LARGE SCALE GENOMIC DNA]</scope>
    <source>
        <strain evidence="2 3">Si-c</strain>
    </source>
</reference>
<feature type="domain" description="STAS" evidence="1">
    <location>
        <begin position="35"/>
        <end position="110"/>
    </location>
</feature>
<dbReference type="InterPro" id="IPR058548">
    <property type="entry name" value="MlaB-like_STAS"/>
</dbReference>
<evidence type="ECO:0000313" key="2">
    <source>
        <dbReference type="EMBL" id="MEW9572787.1"/>
    </source>
</evidence>
<dbReference type="EMBL" id="JBFOHK010000003">
    <property type="protein sequence ID" value="MEW9572787.1"/>
    <property type="molecule type" value="Genomic_DNA"/>
</dbReference>
<dbReference type="Pfam" id="PF13466">
    <property type="entry name" value="STAS_2"/>
    <property type="match status" value="1"/>
</dbReference>
<evidence type="ECO:0000259" key="1">
    <source>
        <dbReference type="PROSITE" id="PS50801"/>
    </source>
</evidence>
<protein>
    <submittedName>
        <fullName evidence="2">Lipid asymmetry maintenance protein MlaB</fullName>
    </submittedName>
</protein>
<dbReference type="PROSITE" id="PS50801">
    <property type="entry name" value="STAS"/>
    <property type="match status" value="1"/>
</dbReference>
<gene>
    <name evidence="2" type="ORF">ABQJ54_13595</name>
</gene>
<dbReference type="InterPro" id="IPR036513">
    <property type="entry name" value="STAS_dom_sf"/>
</dbReference>
<dbReference type="InterPro" id="IPR002645">
    <property type="entry name" value="STAS_dom"/>
</dbReference>
<dbReference type="Gene3D" id="3.30.750.24">
    <property type="entry name" value="STAS domain"/>
    <property type="match status" value="1"/>
</dbReference>
<sequence>MAGKQAAKRDGERQAAAPAPVVLPADCRMAAQAALQAELLEALQGGGVTLDGSGVERVDTAALQLLVLLRRELDRRGGTLAWRGTSEALNDAAGLLGLARILELPAAGPA</sequence>
<dbReference type="PANTHER" id="PTHR35849:SF2">
    <property type="entry name" value="BLR2341 PROTEIN"/>
    <property type="match status" value="1"/>
</dbReference>
<organism evidence="2 3">
    <name type="scientific">Rhodanobacter lycopersici</name>
    <dbReference type="NCBI Taxonomy" id="3162487"/>
    <lineage>
        <taxon>Bacteria</taxon>
        <taxon>Pseudomonadati</taxon>
        <taxon>Pseudomonadota</taxon>
        <taxon>Gammaproteobacteria</taxon>
        <taxon>Lysobacterales</taxon>
        <taxon>Rhodanobacteraceae</taxon>
        <taxon>Rhodanobacter</taxon>
    </lineage>
</organism>
<dbReference type="PANTHER" id="PTHR35849">
    <property type="entry name" value="BLR2341 PROTEIN"/>
    <property type="match status" value="1"/>
</dbReference>
<dbReference type="InterPro" id="IPR052746">
    <property type="entry name" value="MlaB_ABC_Transporter"/>
</dbReference>
<comment type="caution">
    <text evidence="2">The sequence shown here is derived from an EMBL/GenBank/DDBJ whole genome shotgun (WGS) entry which is preliminary data.</text>
</comment>
<evidence type="ECO:0000313" key="3">
    <source>
        <dbReference type="Proteomes" id="UP001556220"/>
    </source>
</evidence>
<accession>A0ABV3QG23</accession>
<dbReference type="Proteomes" id="UP001556220">
    <property type="component" value="Unassembled WGS sequence"/>
</dbReference>
<dbReference type="RefSeq" id="WP_367854843.1">
    <property type="nucleotide sequence ID" value="NZ_JBFOHK010000003.1"/>
</dbReference>
<dbReference type="SUPFAM" id="SSF52091">
    <property type="entry name" value="SpoIIaa-like"/>
    <property type="match status" value="1"/>
</dbReference>
<name>A0ABV3QG23_9GAMM</name>